<dbReference type="SUPFAM" id="SSF82549">
    <property type="entry name" value="DAK1/DegV-like"/>
    <property type="match status" value="1"/>
</dbReference>
<keyword evidence="2" id="KW-0446">Lipid-binding</keyword>
<dbReference type="PANTHER" id="PTHR33434:SF3">
    <property type="entry name" value="DEGV DOMAIN-CONTAINING PROTEIN YITS"/>
    <property type="match status" value="1"/>
</dbReference>
<sequence length="286" mass="32036">MNIKIITDSAADLSKNVIEQYNIDVIPLQVFLNDQQFEDGVTIQPNELFQGMREGNVYKTSQPLLTRFKDVFEKYAKEKTSCIYIAFSSGLSGTYQSSVMIKNEVLEEYPDFDCEIFDTKCASVGLGLVVLKAAQLAADGKSKAEILEAIDFYAKHMEHVFTVDNLEYLYRGGRVSRTAAIIGGLLNIKPVLNVEDGKLVPIEKIRGRKRVFKRMIELMEERGNNLREQTIGICHGDDEEGAETLKIMIREKFGTDKFYVNIIGAVIGAHAGPGTLSVFFLNKEAK</sequence>
<keyword evidence="3" id="KW-1133">Transmembrane helix</keyword>
<dbReference type="EMBL" id="LSKU01000001">
    <property type="protein sequence ID" value="KXG42792.1"/>
    <property type="molecule type" value="Genomic_DNA"/>
</dbReference>
<feature type="transmembrane region" description="Helical" evidence="3">
    <location>
        <begin position="258"/>
        <end position="281"/>
    </location>
</feature>
<dbReference type="Gene3D" id="3.30.1180.10">
    <property type="match status" value="1"/>
</dbReference>
<proteinExistence type="predicted"/>
<evidence type="ECO:0000313" key="5">
    <source>
        <dbReference type="Proteomes" id="UP000070352"/>
    </source>
</evidence>
<dbReference type="STRING" id="1413211.U473_01140"/>
<evidence type="ECO:0000313" key="4">
    <source>
        <dbReference type="EMBL" id="KXG42792.1"/>
    </source>
</evidence>
<keyword evidence="5" id="KW-1185">Reference proteome</keyword>
<evidence type="ECO:0000256" key="1">
    <source>
        <dbReference type="ARBA" id="ARBA00003238"/>
    </source>
</evidence>
<dbReference type="InterPro" id="IPR003797">
    <property type="entry name" value="DegV"/>
</dbReference>
<dbReference type="NCBIfam" id="TIGR00762">
    <property type="entry name" value="DegV"/>
    <property type="match status" value="1"/>
</dbReference>
<dbReference type="Gene3D" id="3.40.50.10440">
    <property type="entry name" value="Dihydroxyacetone kinase, domain 1"/>
    <property type="match status" value="1"/>
</dbReference>
<dbReference type="Proteomes" id="UP000070352">
    <property type="component" value="Unassembled WGS sequence"/>
</dbReference>
<evidence type="ECO:0000256" key="3">
    <source>
        <dbReference type="SAM" id="Phobius"/>
    </source>
</evidence>
<dbReference type="InterPro" id="IPR043168">
    <property type="entry name" value="DegV_C"/>
</dbReference>
<dbReference type="AlphaFoldDB" id="A0A135L1D3"/>
<keyword evidence="3" id="KW-0812">Transmembrane</keyword>
<dbReference type="InterPro" id="IPR050270">
    <property type="entry name" value="DegV_domain_contain"/>
</dbReference>
<dbReference type="PANTHER" id="PTHR33434">
    <property type="entry name" value="DEGV DOMAIN-CONTAINING PROTEIN DR_1986-RELATED"/>
    <property type="match status" value="1"/>
</dbReference>
<dbReference type="OrthoDB" id="9780660at2"/>
<dbReference type="Pfam" id="PF02645">
    <property type="entry name" value="DegV"/>
    <property type="match status" value="1"/>
</dbReference>
<reference evidence="4 5" key="1">
    <citation type="submission" date="2016-02" db="EMBL/GenBank/DDBJ databases">
        <title>Draft Genome for Tepidibacillus decaturensis nov. sp. Strain Z9, an Anaerobic, Moderately Thermophilic and Heterotrophic Bacterium from Deep Subsurface of the Illinois Basin, USA.</title>
        <authorList>
            <person name="Dong Y."/>
            <person name="Chang J.Y."/>
            <person name="Sanford R."/>
            <person name="Fouke B.W."/>
        </authorList>
    </citation>
    <scope>NUCLEOTIDE SEQUENCE [LARGE SCALE GENOMIC DNA]</scope>
    <source>
        <strain evidence="4 5">Z9</strain>
    </source>
</reference>
<dbReference type="GO" id="GO:0008289">
    <property type="term" value="F:lipid binding"/>
    <property type="evidence" value="ECO:0007669"/>
    <property type="project" value="UniProtKB-KW"/>
</dbReference>
<comment type="caution">
    <text evidence="4">The sequence shown here is derived from an EMBL/GenBank/DDBJ whole genome shotgun (WGS) entry which is preliminary data.</text>
</comment>
<dbReference type="RefSeq" id="WP_068722579.1">
    <property type="nucleotide sequence ID" value="NZ_LSKU01000001.1"/>
</dbReference>
<name>A0A135L1D3_9BACI</name>
<gene>
    <name evidence="4" type="ORF">U473_01140</name>
</gene>
<evidence type="ECO:0000256" key="2">
    <source>
        <dbReference type="ARBA" id="ARBA00023121"/>
    </source>
</evidence>
<accession>A0A135L1D3</accession>
<dbReference type="PROSITE" id="PS51482">
    <property type="entry name" value="DEGV"/>
    <property type="match status" value="1"/>
</dbReference>
<comment type="function">
    <text evidence="1">May bind long-chain fatty acids, such as palmitate, and may play a role in lipid transport or fatty acid metabolism.</text>
</comment>
<organism evidence="4 5">
    <name type="scientific">Tepidibacillus decaturensis</name>
    <dbReference type="NCBI Taxonomy" id="1413211"/>
    <lineage>
        <taxon>Bacteria</taxon>
        <taxon>Bacillati</taxon>
        <taxon>Bacillota</taxon>
        <taxon>Bacilli</taxon>
        <taxon>Bacillales</taxon>
        <taxon>Bacillaceae</taxon>
        <taxon>Tepidibacillus</taxon>
    </lineage>
</organism>
<protein>
    <submittedName>
        <fullName evidence="4">Fatty acid-binding protein DegV</fullName>
    </submittedName>
</protein>
<keyword evidence="3" id="KW-0472">Membrane</keyword>
<dbReference type="Gene3D" id="2.20.28.50">
    <property type="entry name" value="degv family protein"/>
    <property type="match status" value="1"/>
</dbReference>